<dbReference type="AlphaFoldDB" id="A0A9P7ZVU4"/>
<evidence type="ECO:0000256" key="7">
    <source>
        <dbReference type="ARBA" id="ARBA00023163"/>
    </source>
</evidence>
<comment type="subcellular location">
    <subcellularLocation>
        <location evidence="2">Cytoplasm</location>
    </subcellularLocation>
    <subcellularLocation>
        <location evidence="1">Nucleus</location>
    </subcellularLocation>
</comment>
<feature type="compositionally biased region" description="Basic and acidic residues" evidence="9">
    <location>
        <begin position="404"/>
        <end position="422"/>
    </location>
</feature>
<evidence type="ECO:0000256" key="6">
    <source>
        <dbReference type="ARBA" id="ARBA00023015"/>
    </source>
</evidence>
<dbReference type="PANTHER" id="PTHR28246:SF1">
    <property type="entry name" value="G1-SPECIFIC TRANSCRIPTIONAL REPRESSOR WHI5-RELATED"/>
    <property type="match status" value="1"/>
</dbReference>
<feature type="compositionally biased region" description="Polar residues" evidence="9">
    <location>
        <begin position="54"/>
        <end position="70"/>
    </location>
</feature>
<dbReference type="GO" id="GO:0005737">
    <property type="term" value="C:cytoplasm"/>
    <property type="evidence" value="ECO:0007669"/>
    <property type="project" value="UniProtKB-SubCell"/>
</dbReference>
<dbReference type="GeneID" id="70296374"/>
<dbReference type="Pfam" id="PF08528">
    <property type="entry name" value="Whi5"/>
    <property type="match status" value="1"/>
</dbReference>
<dbReference type="EMBL" id="MU251242">
    <property type="protein sequence ID" value="KAG9258771.1"/>
    <property type="molecule type" value="Genomic_DNA"/>
</dbReference>
<keyword evidence="4" id="KW-0963">Cytoplasm</keyword>
<comment type="caution">
    <text evidence="10">The sequence shown here is derived from an EMBL/GenBank/DDBJ whole genome shotgun (WGS) entry which is preliminary data.</text>
</comment>
<evidence type="ECO:0000256" key="2">
    <source>
        <dbReference type="ARBA" id="ARBA00004496"/>
    </source>
</evidence>
<dbReference type="Proteomes" id="UP000887229">
    <property type="component" value="Unassembled WGS sequence"/>
</dbReference>
<keyword evidence="11" id="KW-1185">Reference proteome</keyword>
<evidence type="ECO:0000256" key="5">
    <source>
        <dbReference type="ARBA" id="ARBA00022491"/>
    </source>
</evidence>
<dbReference type="GO" id="GO:0033309">
    <property type="term" value="C:SBF transcription complex"/>
    <property type="evidence" value="ECO:0007669"/>
    <property type="project" value="TreeGrafter"/>
</dbReference>
<feature type="compositionally biased region" description="Polar residues" evidence="9">
    <location>
        <begin position="13"/>
        <end position="22"/>
    </location>
</feature>
<gene>
    <name evidence="10" type="ORF">F5Z01DRAFT_678761</name>
</gene>
<keyword evidence="8" id="KW-0539">Nucleus</keyword>
<dbReference type="RefSeq" id="XP_046122695.1">
    <property type="nucleotide sequence ID" value="XM_046265471.1"/>
</dbReference>
<name>A0A9P7ZVU4_9HYPO</name>
<evidence type="ECO:0008006" key="12">
    <source>
        <dbReference type="Google" id="ProtNLM"/>
    </source>
</evidence>
<feature type="compositionally biased region" description="Low complexity" evidence="9">
    <location>
        <begin position="99"/>
        <end position="115"/>
    </location>
</feature>
<evidence type="ECO:0000256" key="8">
    <source>
        <dbReference type="ARBA" id="ARBA00023242"/>
    </source>
</evidence>
<keyword evidence="6" id="KW-0805">Transcription regulation</keyword>
<keyword evidence="5" id="KW-0678">Repressor</keyword>
<feature type="region of interest" description="Disordered" evidence="9">
    <location>
        <begin position="1"/>
        <end position="149"/>
    </location>
</feature>
<feature type="compositionally biased region" description="Basic and acidic residues" evidence="9">
    <location>
        <begin position="126"/>
        <end position="138"/>
    </location>
</feature>
<proteinExistence type="inferred from homology"/>
<evidence type="ECO:0000256" key="1">
    <source>
        <dbReference type="ARBA" id="ARBA00004123"/>
    </source>
</evidence>
<evidence type="ECO:0000313" key="10">
    <source>
        <dbReference type="EMBL" id="KAG9258771.1"/>
    </source>
</evidence>
<evidence type="ECO:0000256" key="3">
    <source>
        <dbReference type="ARBA" id="ARBA00006922"/>
    </source>
</evidence>
<feature type="compositionally biased region" description="Low complexity" evidence="9">
    <location>
        <begin position="341"/>
        <end position="358"/>
    </location>
</feature>
<feature type="compositionally biased region" description="Polar residues" evidence="9">
    <location>
        <begin position="273"/>
        <end position="286"/>
    </location>
</feature>
<dbReference type="PANTHER" id="PTHR28246">
    <property type="entry name" value="G1-SPECIFIC TRANSCRIPTIONAL REPRESSOR WHI5-RELATED"/>
    <property type="match status" value="1"/>
</dbReference>
<reference evidence="10" key="1">
    <citation type="journal article" date="2021" name="IMA Fungus">
        <title>Genomic characterization of three marine fungi, including Emericellopsis atlantica sp. nov. with signatures of a generalist lifestyle and marine biomass degradation.</title>
        <authorList>
            <person name="Hagestad O.C."/>
            <person name="Hou L."/>
            <person name="Andersen J.H."/>
            <person name="Hansen E.H."/>
            <person name="Altermark B."/>
            <person name="Li C."/>
            <person name="Kuhnert E."/>
            <person name="Cox R.J."/>
            <person name="Crous P.W."/>
            <person name="Spatafora J.W."/>
            <person name="Lail K."/>
            <person name="Amirebrahimi M."/>
            <person name="Lipzen A."/>
            <person name="Pangilinan J."/>
            <person name="Andreopoulos W."/>
            <person name="Hayes R.D."/>
            <person name="Ng V."/>
            <person name="Grigoriev I.V."/>
            <person name="Jackson S.A."/>
            <person name="Sutton T.D.S."/>
            <person name="Dobson A.D.W."/>
            <person name="Rama T."/>
        </authorList>
    </citation>
    <scope>NUCLEOTIDE SEQUENCE</scope>
    <source>
        <strain evidence="10">TS7</strain>
    </source>
</reference>
<feature type="region of interest" description="Disordered" evidence="9">
    <location>
        <begin position="334"/>
        <end position="482"/>
    </location>
</feature>
<evidence type="ECO:0000256" key="9">
    <source>
        <dbReference type="SAM" id="MobiDB-lite"/>
    </source>
</evidence>
<evidence type="ECO:0000256" key="4">
    <source>
        <dbReference type="ARBA" id="ARBA00022490"/>
    </source>
</evidence>
<protein>
    <recommendedName>
        <fullName evidence="12">Cyclin-dependent kinase</fullName>
    </recommendedName>
</protein>
<feature type="compositionally biased region" description="Basic and acidic residues" evidence="9">
    <location>
        <begin position="1"/>
        <end position="11"/>
    </location>
</feature>
<accession>A0A9P7ZVU4</accession>
<dbReference type="GO" id="GO:0000082">
    <property type="term" value="P:G1/S transition of mitotic cell cycle"/>
    <property type="evidence" value="ECO:0007669"/>
    <property type="project" value="InterPro"/>
</dbReference>
<evidence type="ECO:0000313" key="11">
    <source>
        <dbReference type="Proteomes" id="UP000887229"/>
    </source>
</evidence>
<comment type="similarity">
    <text evidence="3">Belongs to the WHI5/NRM1 family.</text>
</comment>
<keyword evidence="7" id="KW-0804">Transcription</keyword>
<dbReference type="GO" id="GO:0003712">
    <property type="term" value="F:transcription coregulator activity"/>
    <property type="evidence" value="ECO:0007669"/>
    <property type="project" value="TreeGrafter"/>
</dbReference>
<feature type="compositionally biased region" description="Basic and acidic residues" evidence="9">
    <location>
        <begin position="444"/>
        <end position="459"/>
    </location>
</feature>
<organism evidence="10 11">
    <name type="scientific">Emericellopsis atlantica</name>
    <dbReference type="NCBI Taxonomy" id="2614577"/>
    <lineage>
        <taxon>Eukaryota</taxon>
        <taxon>Fungi</taxon>
        <taxon>Dikarya</taxon>
        <taxon>Ascomycota</taxon>
        <taxon>Pezizomycotina</taxon>
        <taxon>Sordariomycetes</taxon>
        <taxon>Hypocreomycetidae</taxon>
        <taxon>Hypocreales</taxon>
        <taxon>Bionectriaceae</taxon>
        <taxon>Emericellopsis</taxon>
    </lineage>
</organism>
<dbReference type="OrthoDB" id="2359117at2759"/>
<dbReference type="InterPro" id="IPR013734">
    <property type="entry name" value="TF_Nrm1/Whi5"/>
</dbReference>
<sequence>MSATRHADGRGTETPTTTNNYAGSAIPHTPVSTNNNYDDKAATAPLYADERFSQSDPRSTEGSQASNATSHSDHVFTPTASDTDAHRRDVPPTTQPAVLSEASQLHQLSALAAAQDRMSTGQGDVPSRKRMADGEVKSPNKGHSRNTSAVSAISTASTIGDLSHDLKTRLSYAMIKVNNGWQHRSLNEVETLASQGVSPTSSTSTPGHRRNGSSASPQMGARPMVHFADGQVTRRKSNSPPRLGHQQGLAPPASIRPSVGMAPTGSHPRRNSNTRYTPTLLSQSRSAGGPRTPAQLSALQTNHLRSGAQVQLPQPNNREQDAIETLLFMSSPNNSANLKHSFSPAGSPGPSSQPIPKSTARQPLPTGPRKALPGQKTGQGAKRVGFDASPGQAVTPGSPMELDSPYRDSPRGMPRRRTDAGGHVRSAMSLPSALGITHVPLRKPMSDKDIDRMLDRGDDGNNSSDDEEIQIPRRNGVGAIHA</sequence>
<feature type="region of interest" description="Disordered" evidence="9">
    <location>
        <begin position="192"/>
        <end position="294"/>
    </location>
</feature>
<dbReference type="InterPro" id="IPR039198">
    <property type="entry name" value="Srl3/Whi5"/>
</dbReference>